<protein>
    <submittedName>
        <fullName evidence="1">Uncharacterized protein</fullName>
    </submittedName>
</protein>
<gene>
    <name evidence="1" type="ORF">KQ910_08005</name>
</gene>
<accession>A0ABS6IGJ5</accession>
<evidence type="ECO:0000313" key="2">
    <source>
        <dbReference type="Proteomes" id="UP000727907"/>
    </source>
</evidence>
<proteinExistence type="predicted"/>
<keyword evidence="2" id="KW-1185">Reference proteome</keyword>
<reference evidence="1 2" key="1">
    <citation type="submission" date="2021-06" db="EMBL/GenBank/DDBJ databases">
        <authorList>
            <person name="Lee D.H."/>
        </authorList>
    </citation>
    <scope>NUCLEOTIDE SEQUENCE [LARGE SCALE GENOMIC DNA]</scope>
    <source>
        <strain evidence="1 2">MMS21-HV4-11</strain>
    </source>
</reference>
<dbReference type="Proteomes" id="UP000727907">
    <property type="component" value="Unassembled WGS sequence"/>
</dbReference>
<evidence type="ECO:0000313" key="1">
    <source>
        <dbReference type="EMBL" id="MBU8873704.1"/>
    </source>
</evidence>
<organism evidence="1 2">
    <name type="scientific">Reyranella humidisoli</name>
    <dbReference type="NCBI Taxonomy" id="2849149"/>
    <lineage>
        <taxon>Bacteria</taxon>
        <taxon>Pseudomonadati</taxon>
        <taxon>Pseudomonadota</taxon>
        <taxon>Alphaproteobacteria</taxon>
        <taxon>Hyphomicrobiales</taxon>
        <taxon>Reyranellaceae</taxon>
        <taxon>Reyranella</taxon>
    </lineage>
</organism>
<comment type="caution">
    <text evidence="1">The sequence shown here is derived from an EMBL/GenBank/DDBJ whole genome shotgun (WGS) entry which is preliminary data.</text>
</comment>
<dbReference type="RefSeq" id="WP_216958104.1">
    <property type="nucleotide sequence ID" value="NZ_JAHOPB010000001.1"/>
</dbReference>
<name>A0ABS6IGJ5_9HYPH</name>
<dbReference type="EMBL" id="JAHOPB010000001">
    <property type="protein sequence ID" value="MBU8873704.1"/>
    <property type="molecule type" value="Genomic_DNA"/>
</dbReference>
<sequence>MVLGEVLERLGDETFAAGTLVALEDLNLMVRVEAAGRPFGEGIGEYAAGASRRFAQLASDDDWLALMTALERADDAGTACLKHMLEWSLRHDAHSADGGADGGCGGQCTCKGS</sequence>